<dbReference type="GO" id="GO:0046872">
    <property type="term" value="F:metal ion binding"/>
    <property type="evidence" value="ECO:0007669"/>
    <property type="project" value="InterPro"/>
</dbReference>
<gene>
    <name evidence="3" type="ORF">SAMN05421869_121158</name>
</gene>
<dbReference type="NCBIfam" id="TIGR03083">
    <property type="entry name" value="maleylpyruvate isomerase family mycothiol-dependent enzyme"/>
    <property type="match status" value="1"/>
</dbReference>
<feature type="region of interest" description="Disordered" evidence="1">
    <location>
        <begin position="242"/>
        <end position="266"/>
    </location>
</feature>
<dbReference type="RefSeq" id="WP_090942988.1">
    <property type="nucleotide sequence ID" value="NZ_FNDJ01000021.1"/>
</dbReference>
<dbReference type="Pfam" id="PF11716">
    <property type="entry name" value="MDMPI_N"/>
    <property type="match status" value="1"/>
</dbReference>
<accession>A0A1G9GVQ8</accession>
<organism evidence="3 4">
    <name type="scientific">Nonomuraea jiangxiensis</name>
    <dbReference type="NCBI Taxonomy" id="633440"/>
    <lineage>
        <taxon>Bacteria</taxon>
        <taxon>Bacillati</taxon>
        <taxon>Actinomycetota</taxon>
        <taxon>Actinomycetes</taxon>
        <taxon>Streptosporangiales</taxon>
        <taxon>Streptosporangiaceae</taxon>
        <taxon>Nonomuraea</taxon>
    </lineage>
</organism>
<dbReference type="Gene3D" id="3.30.1050.20">
    <property type="match status" value="1"/>
</dbReference>
<evidence type="ECO:0000313" key="4">
    <source>
        <dbReference type="Proteomes" id="UP000199202"/>
    </source>
</evidence>
<feature type="domain" description="Mycothiol-dependent maleylpyruvate isomerase metal-binding" evidence="2">
    <location>
        <begin position="12"/>
        <end position="147"/>
    </location>
</feature>
<dbReference type="InterPro" id="IPR034660">
    <property type="entry name" value="DinB/YfiT-like"/>
</dbReference>
<dbReference type="STRING" id="633440.SAMN05421869_121158"/>
<keyword evidence="3" id="KW-0670">Pyruvate</keyword>
<evidence type="ECO:0000256" key="1">
    <source>
        <dbReference type="SAM" id="MobiDB-lite"/>
    </source>
</evidence>
<proteinExistence type="predicted"/>
<dbReference type="AlphaFoldDB" id="A0A1G9GVQ8"/>
<name>A0A1G9GVQ8_9ACTN</name>
<protein>
    <submittedName>
        <fullName evidence="3">Maleylpyruvate isomerase</fullName>
    </submittedName>
</protein>
<keyword evidence="4" id="KW-1185">Reference proteome</keyword>
<keyword evidence="3" id="KW-0413">Isomerase</keyword>
<dbReference type="EMBL" id="FNDJ01000021">
    <property type="protein sequence ID" value="SDL04748.1"/>
    <property type="molecule type" value="Genomic_DNA"/>
</dbReference>
<sequence>MSVLPVLQAELACATNRLLATAASLSDADIAAPSRLPGWTRGHVLTHVAQNADSHVNLLTWARTGVRTPQYASYAARAAAVEATAGQPAARHLADLTDSAARLAAAVRDLPEHAWSAPVEGLRPPVHPAWYILVRRLREVGLHHVDLDAGYGPADWPDPFVRRELHDCRACWQHARSTVSEIVLQHPSAGIAARWRDLGTGPAVAGAPADMLAWLTGRSRGEGVTLVPMGQSFTPEAEARALPAPPPWLTMPAPADLPTTPPKDYP</sequence>
<reference evidence="3 4" key="1">
    <citation type="submission" date="2016-10" db="EMBL/GenBank/DDBJ databases">
        <authorList>
            <person name="de Groot N.N."/>
        </authorList>
    </citation>
    <scope>NUCLEOTIDE SEQUENCE [LARGE SCALE GENOMIC DNA]</scope>
    <source>
        <strain evidence="3 4">CGMCC 4.6533</strain>
    </source>
</reference>
<dbReference type="OrthoDB" id="5118203at2"/>
<evidence type="ECO:0000259" key="2">
    <source>
        <dbReference type="Pfam" id="PF11716"/>
    </source>
</evidence>
<dbReference type="SUPFAM" id="SSF55718">
    <property type="entry name" value="SCP-like"/>
    <property type="match status" value="1"/>
</dbReference>
<dbReference type="InterPro" id="IPR017517">
    <property type="entry name" value="Maleyloyr_isom"/>
</dbReference>
<dbReference type="Proteomes" id="UP000199202">
    <property type="component" value="Unassembled WGS sequence"/>
</dbReference>
<dbReference type="InterPro" id="IPR024344">
    <property type="entry name" value="MDMPI_metal-binding"/>
</dbReference>
<dbReference type="SUPFAM" id="SSF109854">
    <property type="entry name" value="DinB/YfiT-like putative metalloenzymes"/>
    <property type="match status" value="1"/>
</dbReference>
<evidence type="ECO:0000313" key="3">
    <source>
        <dbReference type="EMBL" id="SDL04748.1"/>
    </source>
</evidence>
<dbReference type="Gene3D" id="1.20.120.450">
    <property type="entry name" value="dinb family like domain"/>
    <property type="match status" value="1"/>
</dbReference>
<dbReference type="GO" id="GO:0016853">
    <property type="term" value="F:isomerase activity"/>
    <property type="evidence" value="ECO:0007669"/>
    <property type="project" value="UniProtKB-KW"/>
</dbReference>
<dbReference type="InterPro" id="IPR036527">
    <property type="entry name" value="SCP2_sterol-bd_dom_sf"/>
</dbReference>